<dbReference type="InterPro" id="IPR007685">
    <property type="entry name" value="RelA_SpoT"/>
</dbReference>
<dbReference type="OrthoDB" id="9789634at2"/>
<evidence type="ECO:0000259" key="2">
    <source>
        <dbReference type="SMART" id="SM00954"/>
    </source>
</evidence>
<evidence type="ECO:0000313" key="5">
    <source>
        <dbReference type="Proteomes" id="UP000216411"/>
    </source>
</evidence>
<keyword evidence="3" id="KW-0418">Kinase</keyword>
<gene>
    <name evidence="3" type="ORF">C8E03_101477</name>
    <name evidence="4" type="ORF">CG710_000795</name>
</gene>
<dbReference type="GO" id="GO:0016301">
    <property type="term" value="F:kinase activity"/>
    <property type="evidence" value="ECO:0007669"/>
    <property type="project" value="UniProtKB-KW"/>
</dbReference>
<reference evidence="4" key="3">
    <citation type="submission" date="2018-07" db="EMBL/GenBank/DDBJ databases">
        <authorList>
            <person name="Quirk P.G."/>
            <person name="Krulwich T.A."/>
        </authorList>
    </citation>
    <scope>NUCLEOTIDE SEQUENCE</scope>
    <source>
        <strain evidence="4">CCRI-19302</strain>
    </source>
</reference>
<dbReference type="PANTHER" id="PTHR47837:SF2">
    <property type="entry name" value="GTP PYROPHOSPHOKINASE YWAC"/>
    <property type="match status" value="1"/>
</dbReference>
<dbReference type="InterPro" id="IPR052366">
    <property type="entry name" value="GTP_Pyrophosphokinase"/>
</dbReference>
<dbReference type="Proteomes" id="UP000247523">
    <property type="component" value="Unassembled WGS sequence"/>
</dbReference>
<organism evidence="3 6">
    <name type="scientific">Lachnotalea glycerini</name>
    <dbReference type="NCBI Taxonomy" id="1763509"/>
    <lineage>
        <taxon>Bacteria</taxon>
        <taxon>Bacillati</taxon>
        <taxon>Bacillota</taxon>
        <taxon>Clostridia</taxon>
        <taxon>Lachnospirales</taxon>
        <taxon>Lachnospiraceae</taxon>
        <taxon>Lachnotalea</taxon>
    </lineage>
</organism>
<reference evidence="4 5" key="1">
    <citation type="journal article" date="2017" name="Genome Announc.">
        <title>Draft Genome Sequence of a Sporulating and Motile Strain of Lachnotalea glycerini Isolated from Water in Quebec City, Canada.</title>
        <authorList>
            <person name="Maheux A.F."/>
            <person name="Boudreau D.K."/>
            <person name="Berube E."/>
            <person name="Boissinot M."/>
            <person name="Raymond F."/>
            <person name="Brodeur S."/>
            <person name="Corbeil J."/>
            <person name="Isabel S."/>
            <person name="Omar R.F."/>
            <person name="Bergeron M.G."/>
        </authorList>
    </citation>
    <scope>NUCLEOTIDE SEQUENCE [LARGE SCALE GENOMIC DNA]</scope>
    <source>
        <strain evidence="4 5">CCRI-19302</strain>
    </source>
</reference>
<name>A0A318EXP8_9FIRM</name>
<evidence type="ECO:0000313" key="3">
    <source>
        <dbReference type="EMBL" id="PXV95846.1"/>
    </source>
</evidence>
<dbReference type="CDD" id="cd05399">
    <property type="entry name" value="NT_Rel-Spo_like"/>
    <property type="match status" value="1"/>
</dbReference>
<dbReference type="InterPro" id="IPR043519">
    <property type="entry name" value="NT_sf"/>
</dbReference>
<comment type="caution">
    <text evidence="3">The sequence shown here is derived from an EMBL/GenBank/DDBJ whole genome shotgun (WGS) entry which is preliminary data.</text>
</comment>
<dbReference type="Proteomes" id="UP000216411">
    <property type="component" value="Unassembled WGS sequence"/>
</dbReference>
<dbReference type="Pfam" id="PF04607">
    <property type="entry name" value="RelA_SpoT"/>
    <property type="match status" value="1"/>
</dbReference>
<protein>
    <submittedName>
        <fullName evidence="4">GTP pyrophosphokinase family protein</fullName>
    </submittedName>
    <submittedName>
        <fullName evidence="3">Putative GTP pyrophosphokinase</fullName>
    </submittedName>
</protein>
<evidence type="ECO:0000256" key="1">
    <source>
        <dbReference type="ARBA" id="ARBA00004976"/>
    </source>
</evidence>
<dbReference type="Gene3D" id="1.10.287.860">
    <property type="entry name" value="Nucleotidyltransferase"/>
    <property type="match status" value="1"/>
</dbReference>
<proteinExistence type="predicted"/>
<keyword evidence="5" id="KW-1185">Reference proteome</keyword>
<dbReference type="PANTHER" id="PTHR47837">
    <property type="entry name" value="GTP PYROPHOSPHOKINASE YJBM"/>
    <property type="match status" value="1"/>
</dbReference>
<evidence type="ECO:0000313" key="4">
    <source>
        <dbReference type="EMBL" id="RDY33096.1"/>
    </source>
</evidence>
<dbReference type="RefSeq" id="WP_110290181.1">
    <property type="nucleotide sequence ID" value="NZ_NOKA02000001.1"/>
</dbReference>
<dbReference type="EMBL" id="QICS01000001">
    <property type="protein sequence ID" value="PXV95846.1"/>
    <property type="molecule type" value="Genomic_DNA"/>
</dbReference>
<keyword evidence="3" id="KW-0808">Transferase</keyword>
<evidence type="ECO:0000313" key="6">
    <source>
        <dbReference type="Proteomes" id="UP000247523"/>
    </source>
</evidence>
<dbReference type="EMBL" id="NOKA02000001">
    <property type="protein sequence ID" value="RDY33096.1"/>
    <property type="molecule type" value="Genomic_DNA"/>
</dbReference>
<comment type="pathway">
    <text evidence="1">Purine metabolism; ppGpp biosynthesis; ppGpp from GTP: step 1/2.</text>
</comment>
<accession>A0A318EXP8</accession>
<feature type="domain" description="RelA/SpoT" evidence="2">
    <location>
        <begin position="74"/>
        <end position="197"/>
    </location>
</feature>
<dbReference type="AlphaFoldDB" id="A0A318EXP8"/>
<reference evidence="3 6" key="2">
    <citation type="submission" date="2018-05" db="EMBL/GenBank/DDBJ databases">
        <title>Genomic Encyclopedia of Type Strains, Phase IV (KMG-IV): sequencing the most valuable type-strain genomes for metagenomic binning, comparative biology and taxonomic classification.</title>
        <authorList>
            <person name="Goeker M."/>
        </authorList>
    </citation>
    <scope>NUCLEOTIDE SEQUENCE [LARGE SCALE GENOMIC DNA]</scope>
    <source>
        <strain evidence="3 6">DSM 28816</strain>
    </source>
</reference>
<dbReference type="SMART" id="SM00954">
    <property type="entry name" value="RelA_SpoT"/>
    <property type="match status" value="1"/>
</dbReference>
<dbReference type="SUPFAM" id="SSF81301">
    <property type="entry name" value="Nucleotidyltransferase"/>
    <property type="match status" value="1"/>
</dbReference>
<dbReference type="UniPathway" id="UPA00908">
    <property type="reaction ID" value="UER00884"/>
</dbReference>
<dbReference type="GO" id="GO:0015970">
    <property type="term" value="P:guanosine tetraphosphate biosynthetic process"/>
    <property type="evidence" value="ECO:0007669"/>
    <property type="project" value="UniProtKB-UniPathway"/>
</dbReference>
<dbReference type="Gene3D" id="3.30.460.10">
    <property type="entry name" value="Beta Polymerase, domain 2"/>
    <property type="match status" value="1"/>
</dbReference>
<sequence length="248" mass="28926">MADLEQNTEVGQISVIGDKELIKNPEFFINQTLQFQELMMMYDCAIKEVKTKLEVLNAELSVRYKRNPIEFISSRIKKPVSIAKKLQKKGKIISVDSIEETLSDVAGVRVICSFVDDIYEIASMLVRQDDIALVEQKDYINEPKLNGYRSLHLIIEIPVFFSDQKKMMRVEVQIRTIAMDFWASLEHQLRYKHVINNEEEITKELKECADIIAATDVRMLSIRNKIQENTNEEDFLDKMEKFDLSSFY</sequence>